<dbReference type="RefSeq" id="XP_016607214.1">
    <property type="nucleotide sequence ID" value="XM_016753643.1"/>
</dbReference>
<dbReference type="InterPro" id="IPR055289">
    <property type="entry name" value="OFD1"/>
</dbReference>
<reference evidence="2 3" key="1">
    <citation type="submission" date="2009-08" db="EMBL/GenBank/DDBJ databases">
        <title>The Genome Sequence of Spizellomyces punctatus strain DAOM BR117.</title>
        <authorList>
            <consortium name="The Broad Institute Genome Sequencing Platform"/>
            <person name="Russ C."/>
            <person name="Cuomo C."/>
            <person name="Shea T."/>
            <person name="Young S.K."/>
            <person name="Zeng Q."/>
            <person name="Koehrsen M."/>
            <person name="Haas B."/>
            <person name="Borodovsky M."/>
            <person name="Guigo R."/>
            <person name="Alvarado L."/>
            <person name="Berlin A."/>
            <person name="Bochicchio J."/>
            <person name="Borenstein D."/>
            <person name="Chapman S."/>
            <person name="Chen Z."/>
            <person name="Engels R."/>
            <person name="Freedman E."/>
            <person name="Gellesch M."/>
            <person name="Goldberg J."/>
            <person name="Griggs A."/>
            <person name="Gujja S."/>
            <person name="Heiman D."/>
            <person name="Hepburn T."/>
            <person name="Howarth C."/>
            <person name="Jen D."/>
            <person name="Larson L."/>
            <person name="Lewis B."/>
            <person name="Mehta T."/>
            <person name="Park D."/>
            <person name="Pearson M."/>
            <person name="Roberts A."/>
            <person name="Saif S."/>
            <person name="Shenoy N."/>
            <person name="Sisk P."/>
            <person name="Stolte C."/>
            <person name="Sykes S."/>
            <person name="Thomson T."/>
            <person name="Walk T."/>
            <person name="White J."/>
            <person name="Yandava C."/>
            <person name="Burger G."/>
            <person name="Gray M.W."/>
            <person name="Holland P.W.H."/>
            <person name="King N."/>
            <person name="Lang F.B.F."/>
            <person name="Roger A.J."/>
            <person name="Ruiz-Trillo I."/>
            <person name="Lander E."/>
            <person name="Nusbaum C."/>
        </authorList>
    </citation>
    <scope>NUCLEOTIDE SEQUENCE [LARGE SCALE GENOMIC DNA]</scope>
    <source>
        <strain evidence="2 3">DAOM BR117</strain>
    </source>
</reference>
<feature type="coiled-coil region" evidence="1">
    <location>
        <begin position="7"/>
        <end position="140"/>
    </location>
</feature>
<gene>
    <name evidence="2" type="ORF">SPPG_05428</name>
</gene>
<protein>
    <submittedName>
        <fullName evidence="2">Uncharacterized protein</fullName>
    </submittedName>
</protein>
<evidence type="ECO:0000313" key="3">
    <source>
        <dbReference type="Proteomes" id="UP000053201"/>
    </source>
</evidence>
<dbReference type="EMBL" id="KQ257458">
    <property type="protein sequence ID" value="KNC99174.1"/>
    <property type="molecule type" value="Genomic_DNA"/>
</dbReference>
<organism evidence="2 3">
    <name type="scientific">Spizellomyces punctatus (strain DAOM BR117)</name>
    <dbReference type="NCBI Taxonomy" id="645134"/>
    <lineage>
        <taxon>Eukaryota</taxon>
        <taxon>Fungi</taxon>
        <taxon>Fungi incertae sedis</taxon>
        <taxon>Chytridiomycota</taxon>
        <taxon>Chytridiomycota incertae sedis</taxon>
        <taxon>Chytridiomycetes</taxon>
        <taxon>Spizellomycetales</taxon>
        <taxon>Spizellomycetaceae</taxon>
        <taxon>Spizellomyces</taxon>
    </lineage>
</organism>
<dbReference type="OrthoDB" id="206339at2759"/>
<dbReference type="GO" id="GO:0005576">
    <property type="term" value="C:extracellular region"/>
    <property type="evidence" value="ECO:0007669"/>
    <property type="project" value="GOC"/>
</dbReference>
<dbReference type="PANTHER" id="PTHR39063">
    <property type="entry name" value="ORAL-FACIAL-DIGITAL SYNDROME 1 PROTEIN HOMOLOG"/>
    <property type="match status" value="1"/>
</dbReference>
<dbReference type="Proteomes" id="UP000053201">
    <property type="component" value="Unassembled WGS sequence"/>
</dbReference>
<sequence>MKEATLRTEAELMAKEVKLERDAVQRRYDEALAQLSQLQNLKEKYSEKLQESMAQYKIDTNREYSNLVSSVEIEKAKLEAERAMLREKTSAVEKMSAQVQRAQQDMDDIQDQLKEARAQALRWRQEKEEAEHTVKDLSLQVFLVW</sequence>
<evidence type="ECO:0000256" key="1">
    <source>
        <dbReference type="SAM" id="Coils"/>
    </source>
</evidence>
<dbReference type="GO" id="GO:0060287">
    <property type="term" value="P:epithelial cilium movement involved in determination of left/right asymmetry"/>
    <property type="evidence" value="ECO:0007669"/>
    <property type="project" value="TreeGrafter"/>
</dbReference>
<name>A0A0L0HDX6_SPIPD</name>
<dbReference type="GO" id="GO:0036064">
    <property type="term" value="C:ciliary basal body"/>
    <property type="evidence" value="ECO:0007669"/>
    <property type="project" value="TreeGrafter"/>
</dbReference>
<dbReference type="InParanoid" id="A0A0L0HDX6"/>
<keyword evidence="3" id="KW-1185">Reference proteome</keyword>
<evidence type="ECO:0000313" key="2">
    <source>
        <dbReference type="EMBL" id="KNC99174.1"/>
    </source>
</evidence>
<dbReference type="GeneID" id="27688802"/>
<dbReference type="VEuPathDB" id="FungiDB:SPPG_05428"/>
<dbReference type="AlphaFoldDB" id="A0A0L0HDX6"/>
<keyword evidence="1" id="KW-0175">Coiled coil</keyword>
<accession>A0A0L0HDX6</accession>
<dbReference type="PANTHER" id="PTHR39063:SF1">
    <property type="entry name" value="OFD1 CENTRIOLE AND CENTRIOLAR SATELLITE PROTEIN"/>
    <property type="match status" value="1"/>
</dbReference>
<dbReference type="STRING" id="645134.A0A0L0HDX6"/>
<proteinExistence type="predicted"/>